<gene>
    <name evidence="2" type="ORF">HMPREF0872_04110</name>
</gene>
<protein>
    <submittedName>
        <fullName evidence="2">Transporter</fullName>
    </submittedName>
</protein>
<dbReference type="PANTHER" id="PTHR23408:SF3">
    <property type="entry name" value="METHYLMALONIC ACIDURIA TYPE A PROTEIN, MITOCHONDRIAL"/>
    <property type="match status" value="1"/>
</dbReference>
<keyword evidence="3" id="KW-1185">Reference proteome</keyword>
<dbReference type="GO" id="GO:0005525">
    <property type="term" value="F:GTP binding"/>
    <property type="evidence" value="ECO:0007669"/>
    <property type="project" value="InterPro"/>
</dbReference>
<dbReference type="EMBL" id="JRNT01000008">
    <property type="protein sequence ID" value="KGF47582.1"/>
    <property type="molecule type" value="Genomic_DNA"/>
</dbReference>
<dbReference type="NCBIfam" id="NF006958">
    <property type="entry name" value="PRK09435.1"/>
    <property type="match status" value="1"/>
</dbReference>
<dbReference type="CDD" id="cd03114">
    <property type="entry name" value="MMAA-like"/>
    <property type="match status" value="1"/>
</dbReference>
<dbReference type="RefSeq" id="WP_028257551.1">
    <property type="nucleotide sequence ID" value="NZ_JRNT01000008.1"/>
</dbReference>
<organism evidence="2 3">
    <name type="scientific">Veillonella montpellierensis DNF00314</name>
    <dbReference type="NCBI Taxonomy" id="1401067"/>
    <lineage>
        <taxon>Bacteria</taxon>
        <taxon>Bacillati</taxon>
        <taxon>Bacillota</taxon>
        <taxon>Negativicutes</taxon>
        <taxon>Veillonellales</taxon>
        <taxon>Veillonellaceae</taxon>
        <taxon>Veillonella</taxon>
    </lineage>
</organism>
<dbReference type="InterPro" id="IPR005129">
    <property type="entry name" value="GTPase_ArgK"/>
</dbReference>
<accession>A0A096BXW5</accession>
<dbReference type="NCBIfam" id="TIGR00750">
    <property type="entry name" value="lao"/>
    <property type="match status" value="1"/>
</dbReference>
<dbReference type="eggNOG" id="COG1703">
    <property type="taxonomic scope" value="Bacteria"/>
</dbReference>
<dbReference type="PANTHER" id="PTHR23408">
    <property type="entry name" value="METHYLMALONYL-COA MUTASE"/>
    <property type="match status" value="1"/>
</dbReference>
<dbReference type="AlphaFoldDB" id="A0A096BXW5"/>
<dbReference type="GO" id="GO:0005737">
    <property type="term" value="C:cytoplasm"/>
    <property type="evidence" value="ECO:0007669"/>
    <property type="project" value="TreeGrafter"/>
</dbReference>
<evidence type="ECO:0000313" key="2">
    <source>
        <dbReference type="EMBL" id="KGF47582.1"/>
    </source>
</evidence>
<dbReference type="SUPFAM" id="SSF52540">
    <property type="entry name" value="P-loop containing nucleoside triphosphate hydrolases"/>
    <property type="match status" value="1"/>
</dbReference>
<comment type="caution">
    <text evidence="2">The sequence shown here is derived from an EMBL/GenBank/DDBJ whole genome shotgun (WGS) entry which is preliminary data.</text>
</comment>
<evidence type="ECO:0000256" key="1">
    <source>
        <dbReference type="ARBA" id="ARBA00009625"/>
    </source>
</evidence>
<dbReference type="Gene3D" id="1.10.287.130">
    <property type="match status" value="1"/>
</dbReference>
<dbReference type="Gene3D" id="3.40.50.300">
    <property type="entry name" value="P-loop containing nucleotide triphosphate hydrolases"/>
    <property type="match status" value="1"/>
</dbReference>
<dbReference type="InterPro" id="IPR027417">
    <property type="entry name" value="P-loop_NTPase"/>
</dbReference>
<sequence length="394" mass="43351">MTETYKPDWVPTEDDKQFACRVMRGVDGGHDGMSEHTQAAKPAHMPKVIKRKKLTVDDYVQGVLAGDRMILSRAITLIESNAAAHFSIAQEVIQRLLPYTGNSRRIGITGVPGAGKSTFIEALGTKLCQDGHKVAVLAVDPSSTVTRGSILGDKTRMEQLSREPNAFIRPSPSGGTLGGLTRKSRETLLLCEAAGYDTILVETVGVGQSETTVRSMVDFFLLVVLTGAGDELQGMKKGVMELADAIVVNKADGDNLPRAKVTRAEYERILYFIRKATEQWTTHAYTCSAYTGAGIMELWNNVIEVFMKQGTENGVLAARRKQQTLSWVYSMVEEHLHNLFYRSPNVIASKDSIEEDIISGTMTATMAVNRFIELFAQTDISENSYKASSPFEIR</sequence>
<dbReference type="Gene3D" id="1.20.5.170">
    <property type="match status" value="1"/>
</dbReference>
<comment type="similarity">
    <text evidence="1">Belongs to the SIMIBI class G3E GTPase family. ArgK/MeaB subfamily.</text>
</comment>
<dbReference type="Pfam" id="PF03308">
    <property type="entry name" value="MeaB"/>
    <property type="match status" value="1"/>
</dbReference>
<proteinExistence type="inferred from homology"/>
<reference evidence="2 3" key="1">
    <citation type="submission" date="2014-07" db="EMBL/GenBank/DDBJ databases">
        <authorList>
            <person name="McCorrison J."/>
            <person name="Sanka R."/>
            <person name="Torralba M."/>
            <person name="Gillis M."/>
            <person name="Haft D.H."/>
            <person name="Methe B."/>
            <person name="Sutton G."/>
            <person name="Nelson K.E."/>
        </authorList>
    </citation>
    <scope>NUCLEOTIDE SEQUENCE [LARGE SCALE GENOMIC DNA]</scope>
    <source>
        <strain evidence="2 3">DNF00314</strain>
    </source>
</reference>
<name>A0A096BXW5_9FIRM</name>
<dbReference type="GO" id="GO:0003924">
    <property type="term" value="F:GTPase activity"/>
    <property type="evidence" value="ECO:0007669"/>
    <property type="project" value="InterPro"/>
</dbReference>
<dbReference type="Proteomes" id="UP000029628">
    <property type="component" value="Unassembled WGS sequence"/>
</dbReference>
<evidence type="ECO:0000313" key="3">
    <source>
        <dbReference type="Proteomes" id="UP000029628"/>
    </source>
</evidence>